<reference evidence="4" key="2">
    <citation type="journal article" date="2021" name="Sci. Data">
        <title>Chromosome-scale genome sequencing, assembly and annotation of six genomes from subfamily Leishmaniinae.</title>
        <authorList>
            <person name="Almutairi H."/>
            <person name="Urbaniak M.D."/>
            <person name="Bates M.D."/>
            <person name="Jariyapan N."/>
            <person name="Kwakye-Nuako G."/>
            <person name="Thomaz Soccol V."/>
            <person name="Al-Salem W.S."/>
            <person name="Dillon R.J."/>
            <person name="Bates P.A."/>
            <person name="Gatherer D."/>
        </authorList>
    </citation>
    <scope>NUCLEOTIDE SEQUENCE [LARGE SCALE GENOMIC DNA]</scope>
</reference>
<feature type="transmembrane region" description="Helical" evidence="2">
    <location>
        <begin position="20"/>
        <end position="43"/>
    </location>
</feature>
<keyword evidence="2" id="KW-0472">Membrane</keyword>
<sequence length="221" mass="24137">MVNKKPFYDQEYRKHVGAVFMFIATFVAVTLTTCGTPLGMLMIRSWNTTVVPGAEAEFHPCFTLWGKHNNCGKPDYSMRITDPPISTCYDIRVRFEAAEAFSVLAIFSLFAVLGACWYKICGCDTKMAVILLSAFSIGCTTVPWAVVTAFYYTPFCGLEFLTRKETSFGAGYVLLVVSFVVQVPSLALFMFLEPGASKKKPAGTGKAAMSDVCSSTGSVAH</sequence>
<keyword evidence="4" id="KW-1185">Reference proteome</keyword>
<organism evidence="3 4">
    <name type="scientific">Leishmania orientalis</name>
    <dbReference type="NCBI Taxonomy" id="2249476"/>
    <lineage>
        <taxon>Eukaryota</taxon>
        <taxon>Discoba</taxon>
        <taxon>Euglenozoa</taxon>
        <taxon>Kinetoplastea</taxon>
        <taxon>Metakinetoplastina</taxon>
        <taxon>Trypanosomatida</taxon>
        <taxon>Trypanosomatidae</taxon>
        <taxon>Leishmaniinae</taxon>
        <taxon>Leishmania</taxon>
    </lineage>
</organism>
<protein>
    <recommendedName>
        <fullName evidence="5">Amastin-like protein</fullName>
    </recommendedName>
</protein>
<dbReference type="AlphaFoldDB" id="A0A836GI92"/>
<evidence type="ECO:0000313" key="3">
    <source>
        <dbReference type="EMBL" id="KAG5472689.1"/>
    </source>
</evidence>
<evidence type="ECO:0008006" key="5">
    <source>
        <dbReference type="Google" id="ProtNLM"/>
    </source>
</evidence>
<evidence type="ECO:0000256" key="1">
    <source>
        <dbReference type="SAM" id="MobiDB-lite"/>
    </source>
</evidence>
<proteinExistence type="predicted"/>
<feature type="transmembrane region" description="Helical" evidence="2">
    <location>
        <begin position="100"/>
        <end position="118"/>
    </location>
</feature>
<dbReference type="GeneID" id="92357982"/>
<dbReference type="RefSeq" id="XP_067061085.1">
    <property type="nucleotide sequence ID" value="XM_067204048.1"/>
</dbReference>
<comment type="caution">
    <text evidence="3">The sequence shown here is derived from an EMBL/GenBank/DDBJ whole genome shotgun (WGS) entry which is preliminary data.</text>
</comment>
<keyword evidence="2" id="KW-1133">Transmembrane helix</keyword>
<feature type="transmembrane region" description="Helical" evidence="2">
    <location>
        <begin position="172"/>
        <end position="192"/>
    </location>
</feature>
<dbReference type="InterPro" id="IPR009944">
    <property type="entry name" value="Amastin"/>
</dbReference>
<dbReference type="PANTHER" id="PTHR33297:SF4">
    <property type="entry name" value="AMASTIN"/>
    <property type="match status" value="1"/>
</dbReference>
<feature type="compositionally biased region" description="Polar residues" evidence="1">
    <location>
        <begin position="212"/>
        <end position="221"/>
    </location>
</feature>
<feature type="transmembrane region" description="Helical" evidence="2">
    <location>
        <begin position="130"/>
        <end position="152"/>
    </location>
</feature>
<reference evidence="4" key="1">
    <citation type="journal article" date="2021" name="Microbiol. Resour. Announc.">
        <title>LGAAP: Leishmaniinae Genome Assembly and Annotation Pipeline.</title>
        <authorList>
            <person name="Almutairi H."/>
            <person name="Urbaniak M.D."/>
            <person name="Bates M.D."/>
            <person name="Jariyapan N."/>
            <person name="Kwakye-Nuako G."/>
            <person name="Thomaz-Soccol V."/>
            <person name="Al-Salem W.S."/>
            <person name="Dillon R.J."/>
            <person name="Bates P.A."/>
            <person name="Gatherer D."/>
        </authorList>
    </citation>
    <scope>NUCLEOTIDE SEQUENCE [LARGE SCALE GENOMIC DNA]</scope>
</reference>
<dbReference type="PANTHER" id="PTHR33297">
    <property type="entry name" value="AMASTIN-LIKE SURFACE PROTEIN-LIKE PROTEIN-RELATED"/>
    <property type="match status" value="1"/>
</dbReference>
<accession>A0A836GI92</accession>
<dbReference type="Pfam" id="PF07344">
    <property type="entry name" value="Amastin"/>
    <property type="match status" value="1"/>
</dbReference>
<gene>
    <name evidence="3" type="ORF">LSCM4_02011</name>
</gene>
<dbReference type="EMBL" id="JAFHLR010000030">
    <property type="protein sequence ID" value="KAG5472689.1"/>
    <property type="molecule type" value="Genomic_DNA"/>
</dbReference>
<dbReference type="KEGG" id="loi:92357982"/>
<dbReference type="Proteomes" id="UP000674143">
    <property type="component" value="Unassembled WGS sequence"/>
</dbReference>
<evidence type="ECO:0000313" key="4">
    <source>
        <dbReference type="Proteomes" id="UP000674143"/>
    </source>
</evidence>
<feature type="region of interest" description="Disordered" evidence="1">
    <location>
        <begin position="198"/>
        <end position="221"/>
    </location>
</feature>
<name>A0A836GI92_9TRYP</name>
<evidence type="ECO:0000256" key="2">
    <source>
        <dbReference type="SAM" id="Phobius"/>
    </source>
</evidence>
<keyword evidence="2" id="KW-0812">Transmembrane</keyword>